<dbReference type="EMBL" id="AP015037">
    <property type="protein sequence ID" value="BAT84075.1"/>
    <property type="molecule type" value="Genomic_DNA"/>
</dbReference>
<gene>
    <name evidence="1" type="primary">Vigan.04G134700</name>
    <name evidence="1" type="ORF">VIGAN_04134700</name>
</gene>
<reference evidence="1 2" key="1">
    <citation type="journal article" date="2015" name="Sci. Rep.">
        <title>The power of single molecule real-time sequencing technology in the de novo assembly of a eukaryotic genome.</title>
        <authorList>
            <person name="Sakai H."/>
            <person name="Naito K."/>
            <person name="Ogiso-Tanaka E."/>
            <person name="Takahashi Y."/>
            <person name="Iseki K."/>
            <person name="Muto C."/>
            <person name="Satou K."/>
            <person name="Teruya K."/>
            <person name="Shiroma A."/>
            <person name="Shimoji M."/>
            <person name="Hirano T."/>
            <person name="Itoh T."/>
            <person name="Kaga A."/>
            <person name="Tomooka N."/>
        </authorList>
    </citation>
    <scope>NUCLEOTIDE SEQUENCE [LARGE SCALE GENOMIC DNA]</scope>
    <source>
        <strain evidence="2">cv. Shumari</strain>
    </source>
</reference>
<protein>
    <submittedName>
        <fullName evidence="1">Uncharacterized protein</fullName>
    </submittedName>
</protein>
<sequence length="75" mass="8348">MSHPFCLLDRGGYVRVKCCRVVLPSGPNLSKHTPPRRCCVLLCACWTHVLLLLWTPQHFSSTCCNAGMMDAAGTW</sequence>
<evidence type="ECO:0000313" key="2">
    <source>
        <dbReference type="Proteomes" id="UP000291084"/>
    </source>
</evidence>
<organism evidence="1 2">
    <name type="scientific">Vigna angularis var. angularis</name>
    <dbReference type="NCBI Taxonomy" id="157739"/>
    <lineage>
        <taxon>Eukaryota</taxon>
        <taxon>Viridiplantae</taxon>
        <taxon>Streptophyta</taxon>
        <taxon>Embryophyta</taxon>
        <taxon>Tracheophyta</taxon>
        <taxon>Spermatophyta</taxon>
        <taxon>Magnoliopsida</taxon>
        <taxon>eudicotyledons</taxon>
        <taxon>Gunneridae</taxon>
        <taxon>Pentapetalae</taxon>
        <taxon>rosids</taxon>
        <taxon>fabids</taxon>
        <taxon>Fabales</taxon>
        <taxon>Fabaceae</taxon>
        <taxon>Papilionoideae</taxon>
        <taxon>50 kb inversion clade</taxon>
        <taxon>NPAAA clade</taxon>
        <taxon>indigoferoid/millettioid clade</taxon>
        <taxon>Phaseoleae</taxon>
        <taxon>Vigna</taxon>
    </lineage>
</organism>
<evidence type="ECO:0000313" key="1">
    <source>
        <dbReference type="EMBL" id="BAT84075.1"/>
    </source>
</evidence>
<accession>A0A0S3RTY6</accession>
<dbReference type="Proteomes" id="UP000291084">
    <property type="component" value="Chromosome 4"/>
</dbReference>
<proteinExistence type="predicted"/>
<dbReference type="AlphaFoldDB" id="A0A0S3RTY6"/>
<keyword evidence="2" id="KW-1185">Reference proteome</keyword>
<name>A0A0S3RTY6_PHAAN</name>